<keyword evidence="3" id="KW-1185">Reference proteome</keyword>
<organism evidence="2 3">
    <name type="scientific">Paraburkholderia largidicola</name>
    <dbReference type="NCBI Taxonomy" id="3014751"/>
    <lineage>
        <taxon>Bacteria</taxon>
        <taxon>Pseudomonadati</taxon>
        <taxon>Pseudomonadota</taxon>
        <taxon>Betaproteobacteria</taxon>
        <taxon>Burkholderiales</taxon>
        <taxon>Burkholderiaceae</taxon>
        <taxon>Paraburkholderia</taxon>
    </lineage>
</organism>
<dbReference type="KEGG" id="plad:PPGU16_56250"/>
<feature type="compositionally biased region" description="Basic and acidic residues" evidence="1">
    <location>
        <begin position="86"/>
        <end position="97"/>
    </location>
</feature>
<proteinExistence type="predicted"/>
<dbReference type="EMBL" id="AP023175">
    <property type="protein sequence ID" value="BCF92558.1"/>
    <property type="molecule type" value="Genomic_DNA"/>
</dbReference>
<dbReference type="AlphaFoldDB" id="A0A7I8BWD0"/>
<evidence type="ECO:0000256" key="1">
    <source>
        <dbReference type="SAM" id="MobiDB-lite"/>
    </source>
</evidence>
<feature type="region of interest" description="Disordered" evidence="1">
    <location>
        <begin position="84"/>
        <end position="103"/>
    </location>
</feature>
<evidence type="ECO:0000313" key="3">
    <source>
        <dbReference type="Proteomes" id="UP000510888"/>
    </source>
</evidence>
<name>A0A7I8BWD0_9BURK</name>
<dbReference type="Proteomes" id="UP000510888">
    <property type="component" value="Chromosome 2"/>
</dbReference>
<gene>
    <name evidence="2" type="ORF">PPGU16_56250</name>
</gene>
<sequence length="122" mass="13263">MHFQRRFRDRTINVRRFGIALCGTRTAHSAAHRSLPEQLSTNVVIGFPAGAVECPAHVPAERELMPECLPQFGGYFRSLTGGSADVKARGDDKEDSSHWPAIDGGGEAKPACFVKRVGVECP</sequence>
<protein>
    <submittedName>
        <fullName evidence="2">Uncharacterized protein</fullName>
    </submittedName>
</protein>
<reference evidence="2 3" key="1">
    <citation type="journal article" date="2020" name="Genes (Basel)">
        <title>Genomic Comparison of Insect Gut Symbionts from Divergent Burkholderia Subclades.</title>
        <authorList>
            <person name="Takeshita K."/>
            <person name="Kikuchi Y."/>
        </authorList>
    </citation>
    <scope>NUCLEOTIDE SEQUENCE [LARGE SCALE GENOMIC DNA]</scope>
    <source>
        <strain evidence="2 3">PGU16</strain>
    </source>
</reference>
<accession>A0A7I8BWD0</accession>
<evidence type="ECO:0000313" key="2">
    <source>
        <dbReference type="EMBL" id="BCF92558.1"/>
    </source>
</evidence>